<organism evidence="1 2">
    <name type="scientific">Brachionus plicatilis</name>
    <name type="common">Marine rotifer</name>
    <name type="synonym">Brachionus muelleri</name>
    <dbReference type="NCBI Taxonomy" id="10195"/>
    <lineage>
        <taxon>Eukaryota</taxon>
        <taxon>Metazoa</taxon>
        <taxon>Spiralia</taxon>
        <taxon>Gnathifera</taxon>
        <taxon>Rotifera</taxon>
        <taxon>Eurotatoria</taxon>
        <taxon>Monogononta</taxon>
        <taxon>Pseudotrocha</taxon>
        <taxon>Ploima</taxon>
        <taxon>Brachionidae</taxon>
        <taxon>Brachionus</taxon>
    </lineage>
</organism>
<accession>A0A3M7PUI3</accession>
<protein>
    <submittedName>
        <fullName evidence="1">Uncharacterized protein</fullName>
    </submittedName>
</protein>
<proteinExistence type="predicted"/>
<evidence type="ECO:0000313" key="2">
    <source>
        <dbReference type="Proteomes" id="UP000276133"/>
    </source>
</evidence>
<reference evidence="1 2" key="1">
    <citation type="journal article" date="2018" name="Sci. Rep.">
        <title>Genomic signatures of local adaptation to the degree of environmental predictability in rotifers.</title>
        <authorList>
            <person name="Franch-Gras L."/>
            <person name="Hahn C."/>
            <person name="Garcia-Roger E.M."/>
            <person name="Carmona M.J."/>
            <person name="Serra M."/>
            <person name="Gomez A."/>
        </authorList>
    </citation>
    <scope>NUCLEOTIDE SEQUENCE [LARGE SCALE GENOMIC DNA]</scope>
    <source>
        <strain evidence="1">HYR1</strain>
    </source>
</reference>
<gene>
    <name evidence="1" type="ORF">BpHYR1_018641</name>
</gene>
<evidence type="ECO:0000313" key="1">
    <source>
        <dbReference type="EMBL" id="RNA02822.1"/>
    </source>
</evidence>
<dbReference type="EMBL" id="REGN01008747">
    <property type="protein sequence ID" value="RNA02822.1"/>
    <property type="molecule type" value="Genomic_DNA"/>
</dbReference>
<keyword evidence="2" id="KW-1185">Reference proteome</keyword>
<dbReference type="Proteomes" id="UP000276133">
    <property type="component" value="Unassembled WGS sequence"/>
</dbReference>
<name>A0A3M7PUI3_BRAPC</name>
<sequence length="78" mass="8941">MKVKALNFYCASLKKILINTNLMLFETGKESIDDSKMFFTNVNIGSCQLNKFFDKCKLNNDIPTDINKEIRDSNPQTS</sequence>
<comment type="caution">
    <text evidence="1">The sequence shown here is derived from an EMBL/GenBank/DDBJ whole genome shotgun (WGS) entry which is preliminary data.</text>
</comment>
<dbReference type="AlphaFoldDB" id="A0A3M7PUI3"/>